<dbReference type="FunFam" id="3.30.70.270:FF:000003">
    <property type="entry name" value="Transposon Ty3-G Gag-Pol polyprotein"/>
    <property type="match status" value="1"/>
</dbReference>
<dbReference type="InterPro" id="IPR041373">
    <property type="entry name" value="RT_RNaseH"/>
</dbReference>
<dbReference type="InterPro" id="IPR021109">
    <property type="entry name" value="Peptidase_aspartic_dom_sf"/>
</dbReference>
<keyword evidence="3" id="KW-0548">Nucleotidyltransferase</keyword>
<dbReference type="GO" id="GO:0008270">
    <property type="term" value="F:zinc ion binding"/>
    <property type="evidence" value="ECO:0007669"/>
    <property type="project" value="UniProtKB-KW"/>
</dbReference>
<evidence type="ECO:0000256" key="6">
    <source>
        <dbReference type="ARBA" id="ARBA00022801"/>
    </source>
</evidence>
<keyword evidence="4" id="KW-0540">Nuclease</keyword>
<dbReference type="GO" id="GO:0016787">
    <property type="term" value="F:hydrolase activity"/>
    <property type="evidence" value="ECO:0007669"/>
    <property type="project" value="UniProtKB-KW"/>
</dbReference>
<dbReference type="SMART" id="SM00343">
    <property type="entry name" value="ZnF_C2HC"/>
    <property type="match status" value="1"/>
</dbReference>
<dbReference type="GO" id="GO:0003964">
    <property type="term" value="F:RNA-directed DNA polymerase activity"/>
    <property type="evidence" value="ECO:0007669"/>
    <property type="project" value="UniProtKB-KW"/>
</dbReference>
<keyword evidence="8" id="KW-0862">Zinc</keyword>
<keyword evidence="8" id="KW-0479">Metal-binding</keyword>
<dbReference type="PANTHER" id="PTHR37984:SF5">
    <property type="entry name" value="PROTEIN NYNRIN-LIKE"/>
    <property type="match status" value="1"/>
</dbReference>
<feature type="domain" description="CCHC-type" evidence="9">
    <location>
        <begin position="109"/>
        <end position="124"/>
    </location>
</feature>
<name>A0A6L2KHU3_TANCI</name>
<evidence type="ECO:0000256" key="4">
    <source>
        <dbReference type="ARBA" id="ARBA00022722"/>
    </source>
</evidence>
<dbReference type="GO" id="GO:0004519">
    <property type="term" value="F:endonuclease activity"/>
    <property type="evidence" value="ECO:0007669"/>
    <property type="project" value="UniProtKB-KW"/>
</dbReference>
<proteinExistence type="predicted"/>
<keyword evidence="8" id="KW-0863">Zinc-finger</keyword>
<dbReference type="CDD" id="cd01647">
    <property type="entry name" value="RT_LTR"/>
    <property type="match status" value="1"/>
</dbReference>
<evidence type="ECO:0000256" key="3">
    <source>
        <dbReference type="ARBA" id="ARBA00022695"/>
    </source>
</evidence>
<accession>A0A6L2KHU3</accession>
<keyword evidence="2" id="KW-0808">Transferase</keyword>
<dbReference type="Pfam" id="PF00078">
    <property type="entry name" value="RVT_1"/>
    <property type="match status" value="2"/>
</dbReference>
<dbReference type="InterPro" id="IPR000477">
    <property type="entry name" value="RT_dom"/>
</dbReference>
<dbReference type="SUPFAM" id="SSF50630">
    <property type="entry name" value="Acid proteases"/>
    <property type="match status" value="1"/>
</dbReference>
<dbReference type="PROSITE" id="PS50158">
    <property type="entry name" value="ZF_CCHC"/>
    <property type="match status" value="1"/>
</dbReference>
<dbReference type="CDD" id="cd09274">
    <property type="entry name" value="RNase_HI_RT_Ty3"/>
    <property type="match status" value="1"/>
</dbReference>
<dbReference type="Pfam" id="PF00098">
    <property type="entry name" value="zf-CCHC"/>
    <property type="match status" value="1"/>
</dbReference>
<dbReference type="SUPFAM" id="SSF56672">
    <property type="entry name" value="DNA/RNA polymerases"/>
    <property type="match status" value="1"/>
</dbReference>
<dbReference type="CDD" id="cd00303">
    <property type="entry name" value="retropepsin_like"/>
    <property type="match status" value="1"/>
</dbReference>
<keyword evidence="6" id="KW-0378">Hydrolase</keyword>
<dbReference type="InterPro" id="IPR050951">
    <property type="entry name" value="Retrovirus_Pol_polyprotein"/>
</dbReference>
<keyword evidence="7 10" id="KW-0695">RNA-directed DNA polymerase</keyword>
<dbReference type="SUPFAM" id="SSF57756">
    <property type="entry name" value="Retrovirus zinc finger-like domains"/>
    <property type="match status" value="1"/>
</dbReference>
<reference evidence="10" key="1">
    <citation type="journal article" date="2019" name="Sci. Rep.">
        <title>Draft genome of Tanacetum cinerariifolium, the natural source of mosquito coil.</title>
        <authorList>
            <person name="Yamashiro T."/>
            <person name="Shiraishi A."/>
            <person name="Satake H."/>
            <person name="Nakayama K."/>
        </authorList>
    </citation>
    <scope>NUCLEOTIDE SEQUENCE</scope>
</reference>
<organism evidence="10">
    <name type="scientific">Tanacetum cinerariifolium</name>
    <name type="common">Dalmatian daisy</name>
    <name type="synonym">Chrysanthemum cinerariifolium</name>
    <dbReference type="NCBI Taxonomy" id="118510"/>
    <lineage>
        <taxon>Eukaryota</taxon>
        <taxon>Viridiplantae</taxon>
        <taxon>Streptophyta</taxon>
        <taxon>Embryophyta</taxon>
        <taxon>Tracheophyta</taxon>
        <taxon>Spermatophyta</taxon>
        <taxon>Magnoliopsida</taxon>
        <taxon>eudicotyledons</taxon>
        <taxon>Gunneridae</taxon>
        <taxon>Pentapetalae</taxon>
        <taxon>asterids</taxon>
        <taxon>campanulids</taxon>
        <taxon>Asterales</taxon>
        <taxon>Asteraceae</taxon>
        <taxon>Asteroideae</taxon>
        <taxon>Anthemideae</taxon>
        <taxon>Anthemidinae</taxon>
        <taxon>Tanacetum</taxon>
    </lineage>
</organism>
<dbReference type="GO" id="GO:0003676">
    <property type="term" value="F:nucleic acid binding"/>
    <property type="evidence" value="ECO:0007669"/>
    <property type="project" value="InterPro"/>
</dbReference>
<comment type="caution">
    <text evidence="10">The sequence shown here is derived from an EMBL/GenBank/DDBJ whole genome shotgun (WGS) entry which is preliminary data.</text>
</comment>
<evidence type="ECO:0000259" key="9">
    <source>
        <dbReference type="PROSITE" id="PS50158"/>
    </source>
</evidence>
<dbReference type="Pfam" id="PF08284">
    <property type="entry name" value="RVP_2"/>
    <property type="match status" value="1"/>
</dbReference>
<dbReference type="PANTHER" id="PTHR37984">
    <property type="entry name" value="PROTEIN CBG26694"/>
    <property type="match status" value="1"/>
</dbReference>
<dbReference type="InterPro" id="IPR036875">
    <property type="entry name" value="Znf_CCHC_sf"/>
</dbReference>
<dbReference type="Gene3D" id="3.10.10.10">
    <property type="entry name" value="HIV Type 1 Reverse Transcriptase, subunit A, domain 1"/>
    <property type="match status" value="1"/>
</dbReference>
<dbReference type="EC" id="2.7.7.49" evidence="1"/>
<evidence type="ECO:0000256" key="7">
    <source>
        <dbReference type="ARBA" id="ARBA00022918"/>
    </source>
</evidence>
<keyword evidence="5" id="KW-0255">Endonuclease</keyword>
<dbReference type="FunFam" id="3.10.20.370:FF:000001">
    <property type="entry name" value="Retrovirus-related Pol polyprotein from transposon 17.6-like protein"/>
    <property type="match status" value="1"/>
</dbReference>
<sequence length="786" mass="90026">MVPDEEDIVERFIRGLPDNIQGNLIAANPARLQDAIRIANQLMDKKLQGYAARSAENKKRMESNPRDNRLCTIRYGNYKKIGHQTRECRVTVNPKTQGAAVGNQQGVVCYECGRPGHFKKDCPKLRKQNCGNQTRNKTGGNEVTAKAYAIGGGGTNPDSNIVTGMFLLNNCYAFILFDSGADRSFVSTTFSALLEVSPYTLDTSYAIELADGRISETNIVLRGYTLGLLGHPFDIDLMPVELGSFDVIIGLDWLAKYHALTVCDEKVVRIPYGYEVLIIRGDDWDDEKDLPGLPPARQVEFQIDLVSGAAPVAWAPYRLVPVEMQELSTQLQELSDKGFIRPSSSPWGAPVLFVKKKDGSFRMCMDYRELNKLTVKNRYPLLRIDDLFDQLQGSRVYSKIDLRFSYHQLSVQDEDILKTAFRTHRFVIVFIDDTLIYSKNRKEHEGHLKLILKLLKEEELYAKFLKCEFWLSNVQFLGHVIDSKGIHVDPVKIEAIKDWESPKTPTEIRQFLGLAGYYRRFIEGFSKIARPMTKMTQKSVKFDWGEIAEAAFQLLMQKLCSALILALPGGSENFVVYCDASHKGLGAVLMQKEKVIAYASCQLKVHEKNYTTHDLELSAVVFALKMWRHYLYGTKYVVFTDHKSLQHILDQKELNMRQRRWLELLSDYDCEIRYHPKKAKCYHTSIKAAPFEALYGRKCRSPICWAEVGDRQLIGREIIYETTKKIVQIKSHEPLAIPLDEIQVDDKFNFIEEPVDIMDREVKLLKQSRILIVKVRWNTRRGPEFT</sequence>
<dbReference type="EMBL" id="BKCJ010002289">
    <property type="protein sequence ID" value="GEU47555.1"/>
    <property type="molecule type" value="Genomic_DNA"/>
</dbReference>
<dbReference type="AlphaFoldDB" id="A0A6L2KHU3"/>
<gene>
    <name evidence="10" type="ORF">Tci_019533</name>
</gene>
<evidence type="ECO:0000256" key="2">
    <source>
        <dbReference type="ARBA" id="ARBA00022679"/>
    </source>
</evidence>
<evidence type="ECO:0000256" key="1">
    <source>
        <dbReference type="ARBA" id="ARBA00012493"/>
    </source>
</evidence>
<dbReference type="Pfam" id="PF17917">
    <property type="entry name" value="RT_RNaseH"/>
    <property type="match status" value="1"/>
</dbReference>
<evidence type="ECO:0000256" key="8">
    <source>
        <dbReference type="PROSITE-ProRule" id="PRU00047"/>
    </source>
</evidence>
<dbReference type="InterPro" id="IPR043128">
    <property type="entry name" value="Rev_trsase/Diguanyl_cyclase"/>
</dbReference>
<evidence type="ECO:0000256" key="5">
    <source>
        <dbReference type="ARBA" id="ARBA00022759"/>
    </source>
</evidence>
<dbReference type="Gene3D" id="3.30.70.270">
    <property type="match status" value="3"/>
</dbReference>
<dbReference type="Gene3D" id="2.40.70.10">
    <property type="entry name" value="Acid Proteases"/>
    <property type="match status" value="1"/>
</dbReference>
<dbReference type="FunFam" id="3.30.70.270:FF:000020">
    <property type="entry name" value="Transposon Tf2-6 polyprotein-like Protein"/>
    <property type="match status" value="1"/>
</dbReference>
<dbReference type="Gene3D" id="4.10.60.10">
    <property type="entry name" value="Zinc finger, CCHC-type"/>
    <property type="match status" value="1"/>
</dbReference>
<dbReference type="InterPro" id="IPR001878">
    <property type="entry name" value="Znf_CCHC"/>
</dbReference>
<protein>
    <recommendedName>
        <fullName evidence="1">RNA-directed DNA polymerase</fullName>
        <ecNumber evidence="1">2.7.7.49</ecNumber>
    </recommendedName>
</protein>
<dbReference type="InterPro" id="IPR043502">
    <property type="entry name" value="DNA/RNA_pol_sf"/>
</dbReference>
<evidence type="ECO:0000313" key="10">
    <source>
        <dbReference type="EMBL" id="GEU47555.1"/>
    </source>
</evidence>